<reference evidence="2" key="2">
    <citation type="journal article" date="2015" name="Data Brief">
        <title>Shoot transcriptome of the giant reed, Arundo donax.</title>
        <authorList>
            <person name="Barrero R.A."/>
            <person name="Guerrero F.D."/>
            <person name="Moolhuijzen P."/>
            <person name="Goolsby J.A."/>
            <person name="Tidwell J."/>
            <person name="Bellgard S.E."/>
            <person name="Bellgard M.I."/>
        </authorList>
    </citation>
    <scope>NUCLEOTIDE SEQUENCE</scope>
    <source>
        <tissue evidence="2">Shoot tissue taken approximately 20 cm above the soil surface</tissue>
    </source>
</reference>
<feature type="compositionally biased region" description="Polar residues" evidence="1">
    <location>
        <begin position="15"/>
        <end position="36"/>
    </location>
</feature>
<organism evidence="2">
    <name type="scientific">Arundo donax</name>
    <name type="common">Giant reed</name>
    <name type="synonym">Donax arundinaceus</name>
    <dbReference type="NCBI Taxonomy" id="35708"/>
    <lineage>
        <taxon>Eukaryota</taxon>
        <taxon>Viridiplantae</taxon>
        <taxon>Streptophyta</taxon>
        <taxon>Embryophyta</taxon>
        <taxon>Tracheophyta</taxon>
        <taxon>Spermatophyta</taxon>
        <taxon>Magnoliopsida</taxon>
        <taxon>Liliopsida</taxon>
        <taxon>Poales</taxon>
        <taxon>Poaceae</taxon>
        <taxon>PACMAD clade</taxon>
        <taxon>Arundinoideae</taxon>
        <taxon>Arundineae</taxon>
        <taxon>Arundo</taxon>
    </lineage>
</organism>
<reference evidence="2" key="1">
    <citation type="submission" date="2014-09" db="EMBL/GenBank/DDBJ databases">
        <authorList>
            <person name="Magalhaes I.L.F."/>
            <person name="Oliveira U."/>
            <person name="Santos F.R."/>
            <person name="Vidigal T.H.D.A."/>
            <person name="Brescovit A.D."/>
            <person name="Santos A.J."/>
        </authorList>
    </citation>
    <scope>NUCLEOTIDE SEQUENCE</scope>
    <source>
        <tissue evidence="2">Shoot tissue taken approximately 20 cm above the soil surface</tissue>
    </source>
</reference>
<name>A0A0A9ADM3_ARUDO</name>
<evidence type="ECO:0000313" key="2">
    <source>
        <dbReference type="EMBL" id="JAD45162.1"/>
    </source>
</evidence>
<accession>A0A0A9ADM3</accession>
<evidence type="ECO:0000256" key="1">
    <source>
        <dbReference type="SAM" id="MobiDB-lite"/>
    </source>
</evidence>
<dbReference type="EMBL" id="GBRH01252733">
    <property type="protein sequence ID" value="JAD45162.1"/>
    <property type="molecule type" value="Transcribed_RNA"/>
</dbReference>
<proteinExistence type="predicted"/>
<feature type="region of interest" description="Disordered" evidence="1">
    <location>
        <begin position="1"/>
        <end position="36"/>
    </location>
</feature>
<dbReference type="AlphaFoldDB" id="A0A0A9ADM3"/>
<protein>
    <submittedName>
        <fullName evidence="2">Uncharacterized protein</fullName>
    </submittedName>
</protein>
<sequence>MQKASKGSWGHRSKSALTKSVTHPYSSAISPLSTQH</sequence>